<dbReference type="Pfam" id="PF01436">
    <property type="entry name" value="NHL"/>
    <property type="match status" value="1"/>
</dbReference>
<dbReference type="EMBL" id="BMEC01000019">
    <property type="protein sequence ID" value="GGC54175.1"/>
    <property type="molecule type" value="Genomic_DNA"/>
</dbReference>
<dbReference type="InterPro" id="IPR001258">
    <property type="entry name" value="NHL_repeat"/>
</dbReference>
<accession>A0ABQ1N4P2</accession>
<dbReference type="Pfam" id="PF01345">
    <property type="entry name" value="DUF11"/>
    <property type="match status" value="2"/>
</dbReference>
<evidence type="ECO:0000313" key="7">
    <source>
        <dbReference type="Proteomes" id="UP000636010"/>
    </source>
</evidence>
<dbReference type="InterPro" id="IPR026444">
    <property type="entry name" value="Secre_tail"/>
</dbReference>
<evidence type="ECO:0000259" key="5">
    <source>
        <dbReference type="Pfam" id="PF18962"/>
    </source>
</evidence>
<evidence type="ECO:0000256" key="2">
    <source>
        <dbReference type="PROSITE-ProRule" id="PRU00504"/>
    </source>
</evidence>
<dbReference type="InterPro" id="IPR047589">
    <property type="entry name" value="DUF11_rpt"/>
</dbReference>
<evidence type="ECO:0000259" key="4">
    <source>
        <dbReference type="Pfam" id="PF01345"/>
    </source>
</evidence>
<feature type="domain" description="DUF11" evidence="4">
    <location>
        <begin position="833"/>
        <end position="950"/>
    </location>
</feature>
<dbReference type="PROSITE" id="PS51125">
    <property type="entry name" value="NHL"/>
    <property type="match status" value="1"/>
</dbReference>
<dbReference type="InterPro" id="IPR001434">
    <property type="entry name" value="OmcB-like_DUF11"/>
</dbReference>
<proteinExistence type="predicted"/>
<evidence type="ECO:0008006" key="8">
    <source>
        <dbReference type="Google" id="ProtNLM"/>
    </source>
</evidence>
<organism evidence="6 7">
    <name type="scientific">Marivirga lumbricoides</name>
    <dbReference type="NCBI Taxonomy" id="1046115"/>
    <lineage>
        <taxon>Bacteria</taxon>
        <taxon>Pseudomonadati</taxon>
        <taxon>Bacteroidota</taxon>
        <taxon>Cytophagia</taxon>
        <taxon>Cytophagales</taxon>
        <taxon>Marivirgaceae</taxon>
        <taxon>Marivirga</taxon>
    </lineage>
</organism>
<feature type="compositionally biased region" description="Polar residues" evidence="3">
    <location>
        <begin position="193"/>
        <end position="205"/>
    </location>
</feature>
<comment type="caution">
    <text evidence="6">The sequence shown here is derived from an EMBL/GenBank/DDBJ whole genome shotgun (WGS) entry which is preliminary data.</text>
</comment>
<sequence>MKLDFTKTIPFRLAGLLIAFFWQISIINAQNATDYSFSATERTYAPITGGTLISNNTNHDNQFFSNRNIGFSFKYLGITYTNIGVAINGFASFNDGSSTTYPLFNGLDNSISPLSGDLRAQAGSELRMQTSGTAPNRVCVIQWKNYRWSGENGFYNFQLRLYETSNKIEFHYGDFTHSGGNQVAQVSINRNNTDFQNRTGANSDWTTTNTDNNNNTNSGIALRGNITPTNGLVFAFAPPLADLSLNISANTASPCEGQVLIYELSLTNSGPASTQNTTVNFNLPSGLTFVEANADAGSYNTGSGNWVINNINSGENIKLLVKASINTGQGGNNILANSQITTSSVSDNNALNNSSNITVTVTNNSLPEISPISNQSIGYNQVSAPINFTISDVETATEDLILTLNSSNTTVIPLSGLVLSGSGENRTLTITAGLNQFGNSDISIEVSDGTCAKTITFNVEVFKQTYSNFESAKIVVGQVDFNTINTNASQINAPGSNSSAVSAKGVLAVGSQTMNRVLIWNSVPDSDGQPADVVVGQTNFTNTVTGTSNRTLRSPDGVAFSPDGNKLIVADAQNHRILIWNTVPTSNNQPANVVIGQTNFTNRTSGTADNKFDRPTDVQVTPSGKMIVTDRNNNRVLIFNKIPTTNNASADVVIGQTNFTNGGAATSNTRLRAPWNTSIAPDGKLLIADDGNNRVLVYNSIPTYNGAAADVVIGQSNFGNNGSGNTANRFNGPGVTVSPSGVVAVADFSNHRALIFNEIPTTNNASADIVLGQRNFTENVSFNNGNGQTGAPSNRNMNTPYGINFDLNERLYINGRGMNRMMVFGETPNQEADLSVSFASNNGTPCVNGLVSYTVNVTNNGPNNGTNVIVTSALPYGFTPVESIVSSGTYNQSSGFWTIPLISNGETVSLEMRGTVNLGENLNSITAYASVRSYNQVDTDFSNNSGNVTVVVEDNIAPTITAINDIITDFNTPTAAIPFTVADTETAAGVLTVTAHSSNTSIIPHGNVAFSGSGANRSVVITPLNNQFGTVTITLTVEDGKCSSSESFDVFVGNIWLGNSSDWTNAANWSTGIPGPSMSAFIPASPVGGTYPVVNSNESVSNIIISSGARITVNATRTLNVYGNFSNEGSVSTGNGIINMRGNAAQQVKGIVGTVNINNANGVNLNGNMNVQGTLTLTAGNLNIGANTLSIRNPIAGNATNLSTNNTSSITIEGSSGGIILPSQVNQLNNLTLSNGNGLTMNGNLTLRGNLNMTTGSLRMNGRNLTLNGNINSTGGTLSGDINSNLTIGGNGNNNTLVISPTNNYFNNFEFNRNNQVITITNDLKIAGSLLLSNGVVKTDNGIISVENTDPNSIPSFSETAYVNGKLRRCVDAGQDYNFPVGSANHLENAWLKFESISESTCIDAEFIPGMTGRSPNNLRVGNNDVDDILSYGFWRIKPTNTNAIINYNISITSIGHTNGSIEFHHVLLKRDDESQDWSILGDHMTRNEGGSYTNPITVSRSKLLGFSDFAVGVSSDGPLPISLTYFEGSITEEGAELEWRTASEVNNDYFEVQKSTDGKEFTLLGIVQGNGTTDIATEYMFLDNSENKGVTYYRLKQVDYNDQSTLSQVVVLNFKEKQGRITFYPNPVKDIVNIILDDSNILYTKVTIFDMAGKIVKESTHQNEGGRININLNTLPEGAYQIKTQSETATGPILSNGKLIKK</sequence>
<dbReference type="RefSeq" id="WP_188467581.1">
    <property type="nucleotide sequence ID" value="NZ_BAABHU010000019.1"/>
</dbReference>
<evidence type="ECO:0000256" key="3">
    <source>
        <dbReference type="SAM" id="MobiDB-lite"/>
    </source>
</evidence>
<feature type="repeat" description="NHL" evidence="2">
    <location>
        <begin position="603"/>
        <end position="642"/>
    </location>
</feature>
<dbReference type="InterPro" id="IPR050952">
    <property type="entry name" value="TRIM-NHL_E3_ligases"/>
</dbReference>
<evidence type="ECO:0000256" key="1">
    <source>
        <dbReference type="ARBA" id="ARBA00022737"/>
    </source>
</evidence>
<evidence type="ECO:0000313" key="6">
    <source>
        <dbReference type="EMBL" id="GGC54175.1"/>
    </source>
</evidence>
<dbReference type="SUPFAM" id="SSF63829">
    <property type="entry name" value="Calcium-dependent phosphotriesterase"/>
    <property type="match status" value="1"/>
</dbReference>
<gene>
    <name evidence="6" type="ORF">GCM10011506_44780</name>
</gene>
<feature type="domain" description="DUF11" evidence="4">
    <location>
        <begin position="242"/>
        <end position="359"/>
    </location>
</feature>
<keyword evidence="7" id="KW-1185">Reference proteome</keyword>
<dbReference type="NCBIfam" id="TIGR01451">
    <property type="entry name" value="B_ant_repeat"/>
    <property type="match status" value="2"/>
</dbReference>
<name>A0ABQ1N4P2_9BACT</name>
<dbReference type="PANTHER" id="PTHR24104:SF25">
    <property type="entry name" value="PROTEIN LIN-41"/>
    <property type="match status" value="1"/>
</dbReference>
<dbReference type="PANTHER" id="PTHR24104">
    <property type="entry name" value="E3 UBIQUITIN-PROTEIN LIGASE NHLRC1-RELATED"/>
    <property type="match status" value="1"/>
</dbReference>
<feature type="domain" description="Secretion system C-terminal sorting" evidence="5">
    <location>
        <begin position="1625"/>
        <end position="1689"/>
    </location>
</feature>
<reference evidence="7" key="1">
    <citation type="journal article" date="2019" name="Int. J. Syst. Evol. Microbiol.">
        <title>The Global Catalogue of Microorganisms (GCM) 10K type strain sequencing project: providing services to taxonomists for standard genome sequencing and annotation.</title>
        <authorList>
            <consortium name="The Broad Institute Genomics Platform"/>
            <consortium name="The Broad Institute Genome Sequencing Center for Infectious Disease"/>
            <person name="Wu L."/>
            <person name="Ma J."/>
        </authorList>
    </citation>
    <scope>NUCLEOTIDE SEQUENCE [LARGE SCALE GENOMIC DNA]</scope>
    <source>
        <strain evidence="7">CGMCC 1.10832</strain>
    </source>
</reference>
<dbReference type="InterPro" id="IPR011042">
    <property type="entry name" value="6-blade_b-propeller_TolB-like"/>
</dbReference>
<dbReference type="Gene3D" id="2.120.10.30">
    <property type="entry name" value="TolB, C-terminal domain"/>
    <property type="match status" value="1"/>
</dbReference>
<dbReference type="CDD" id="cd05819">
    <property type="entry name" value="NHL"/>
    <property type="match status" value="1"/>
</dbReference>
<dbReference type="Gene3D" id="2.40.10.500">
    <property type="match status" value="1"/>
</dbReference>
<protein>
    <recommendedName>
        <fullName evidence="8">Secretion system C-terminal sorting domain-containing protein</fullName>
    </recommendedName>
</protein>
<keyword evidence="1" id="KW-0677">Repeat</keyword>
<feature type="region of interest" description="Disordered" evidence="3">
    <location>
        <begin position="193"/>
        <end position="212"/>
    </location>
</feature>
<dbReference type="Pfam" id="PF18962">
    <property type="entry name" value="Por_Secre_tail"/>
    <property type="match status" value="1"/>
</dbReference>
<dbReference type="Proteomes" id="UP000636010">
    <property type="component" value="Unassembled WGS sequence"/>
</dbReference>